<dbReference type="Proteomes" id="UP000198802">
    <property type="component" value="Unassembled WGS sequence"/>
</dbReference>
<proteinExistence type="predicted"/>
<evidence type="ECO:0000313" key="3">
    <source>
        <dbReference type="Proteomes" id="UP000198802"/>
    </source>
</evidence>
<gene>
    <name evidence="2" type="ORF">Ga0074812_10812</name>
</gene>
<organism evidence="2 3">
    <name type="scientific">Parafrankia irregularis</name>
    <dbReference type="NCBI Taxonomy" id="795642"/>
    <lineage>
        <taxon>Bacteria</taxon>
        <taxon>Bacillati</taxon>
        <taxon>Actinomycetota</taxon>
        <taxon>Actinomycetes</taxon>
        <taxon>Frankiales</taxon>
        <taxon>Frankiaceae</taxon>
        <taxon>Parafrankia</taxon>
    </lineage>
</organism>
<evidence type="ECO:0000256" key="1">
    <source>
        <dbReference type="SAM" id="MobiDB-lite"/>
    </source>
</evidence>
<feature type="region of interest" description="Disordered" evidence="1">
    <location>
        <begin position="1"/>
        <end position="238"/>
    </location>
</feature>
<accession>A0A0S4QLE8</accession>
<keyword evidence="3" id="KW-1185">Reference proteome</keyword>
<evidence type="ECO:0000313" key="2">
    <source>
        <dbReference type="EMBL" id="CUU56485.1"/>
    </source>
</evidence>
<dbReference type="AlphaFoldDB" id="A0A0S4QLE8"/>
<protein>
    <submittedName>
        <fullName evidence="2">Uncharacterized protein</fullName>
    </submittedName>
</protein>
<reference evidence="3" key="1">
    <citation type="submission" date="2015-11" db="EMBL/GenBank/DDBJ databases">
        <authorList>
            <person name="Varghese N."/>
        </authorList>
    </citation>
    <scope>NUCLEOTIDE SEQUENCE [LARGE SCALE GENOMIC DNA]</scope>
    <source>
        <strain evidence="3">DSM 45899</strain>
    </source>
</reference>
<name>A0A0S4QLE8_9ACTN</name>
<dbReference type="EMBL" id="FAOZ01000008">
    <property type="protein sequence ID" value="CUU56485.1"/>
    <property type="molecule type" value="Genomic_DNA"/>
</dbReference>
<sequence>MTDQAHTNADRPGSRRPLRAVSPAAQQPDGPQLAPAPSGPPTVPADPPRPDAAAGEESGSGPGPIPGPSSDSSAGGNPHPAQAVLCPRSIPGSEYFPCFAGSLPARPGVTVSVNEPDTAPCPAGSGCPILASSASVWSFPSAPGGSMTAARPTGPIDNPDDSGGPQISRAATRPTASEQVAPPGGTSAAEPRGPVEAPPDAEDTGRLALPPPTRPDGGKGRPGRRWVFHGEAQTISGPEAEWTWANLAAVTRDLLVWSAGERAADGDTSDEEAA</sequence>
<feature type="compositionally biased region" description="Pro residues" evidence="1">
    <location>
        <begin position="37"/>
        <end position="47"/>
    </location>
</feature>